<feature type="transmembrane region" description="Helical" evidence="8">
    <location>
        <begin position="334"/>
        <end position="355"/>
    </location>
</feature>
<keyword evidence="10" id="KW-1185">Reference proteome</keyword>
<evidence type="ECO:0000256" key="7">
    <source>
        <dbReference type="ARBA" id="ARBA00023136"/>
    </source>
</evidence>
<keyword evidence="3" id="KW-0813">Transport</keyword>
<feature type="transmembrane region" description="Helical" evidence="8">
    <location>
        <begin position="303"/>
        <end position="322"/>
    </location>
</feature>
<protein>
    <submittedName>
        <fullName evidence="9">Spore gernimation protein</fullName>
    </submittedName>
</protein>
<organism evidence="9 10">
    <name type="scientific">Paenibacillus lautus</name>
    <name type="common">Bacillus lautus</name>
    <dbReference type="NCBI Taxonomy" id="1401"/>
    <lineage>
        <taxon>Bacteria</taxon>
        <taxon>Bacillati</taxon>
        <taxon>Bacillota</taxon>
        <taxon>Bacilli</taxon>
        <taxon>Bacillales</taxon>
        <taxon>Paenibacillaceae</taxon>
        <taxon>Paenibacillus</taxon>
    </lineage>
</organism>
<comment type="similarity">
    <text evidence="2">Belongs to the amino acid-polyamine-organocation (APC) superfamily. Spore germination protein (SGP) (TC 2.A.3.9) family.</text>
</comment>
<evidence type="ECO:0000256" key="3">
    <source>
        <dbReference type="ARBA" id="ARBA00022448"/>
    </source>
</evidence>
<evidence type="ECO:0000256" key="1">
    <source>
        <dbReference type="ARBA" id="ARBA00004141"/>
    </source>
</evidence>
<dbReference type="KEGG" id="plw:D5F53_15785"/>
<dbReference type="EMBL" id="CP032412">
    <property type="protein sequence ID" value="AYB44644.1"/>
    <property type="molecule type" value="Genomic_DNA"/>
</dbReference>
<evidence type="ECO:0000256" key="2">
    <source>
        <dbReference type="ARBA" id="ARBA00007998"/>
    </source>
</evidence>
<evidence type="ECO:0000256" key="4">
    <source>
        <dbReference type="ARBA" id="ARBA00022544"/>
    </source>
</evidence>
<sequence length="361" mass="40032">MKQSIRVTELVCYLALFEVGSTTLFFLGAEAKRDAWLAMAMAACAGLLLLTMYLIIHRTNPELDLYELCRRYFGKVIGFAASFAFAAYFTYEASRNLRDLGELTVLTLLNRTPLAFIMLVAIIVIASTVMYGPRVVFLVSGGLMPIILLSYATIYTLLLSTGLIKGEMLLPILEHGFKPVLTAAVPELVSFPFGQTLLFLVFFPLVKKKEKLRRGVVITYIITAICLVAINQVNILVLGPTLAANSTLPLLQVVQLIEIAEVFERIDVLFVLVLFLGLGAKMTAFYMGAVIGITKITGVPYKIVTVLLAVCLYILSFLSPNYPHHIWLGVKFVVTYITPVFQVALPFMLLLTIWIRNKSAT</sequence>
<evidence type="ECO:0000313" key="10">
    <source>
        <dbReference type="Proteomes" id="UP000266552"/>
    </source>
</evidence>
<feature type="transmembrane region" description="Helical" evidence="8">
    <location>
        <begin position="35"/>
        <end position="56"/>
    </location>
</feature>
<feature type="transmembrane region" description="Helical" evidence="8">
    <location>
        <begin position="111"/>
        <end position="131"/>
    </location>
</feature>
<dbReference type="NCBIfam" id="TIGR00912">
    <property type="entry name" value="2A0309"/>
    <property type="match status" value="1"/>
</dbReference>
<evidence type="ECO:0000256" key="5">
    <source>
        <dbReference type="ARBA" id="ARBA00022692"/>
    </source>
</evidence>
<feature type="transmembrane region" description="Helical" evidence="8">
    <location>
        <begin position="7"/>
        <end position="29"/>
    </location>
</feature>
<evidence type="ECO:0000256" key="6">
    <source>
        <dbReference type="ARBA" id="ARBA00022989"/>
    </source>
</evidence>
<dbReference type="GO" id="GO:0009847">
    <property type="term" value="P:spore germination"/>
    <property type="evidence" value="ECO:0007669"/>
    <property type="project" value="InterPro"/>
</dbReference>
<evidence type="ECO:0000256" key="8">
    <source>
        <dbReference type="SAM" id="Phobius"/>
    </source>
</evidence>
<dbReference type="RefSeq" id="WP_119848529.1">
    <property type="nucleotide sequence ID" value="NZ_CP032412.1"/>
</dbReference>
<dbReference type="AlphaFoldDB" id="A0A385TPM9"/>
<gene>
    <name evidence="9" type="ORF">D5F53_15785</name>
</gene>
<comment type="subcellular location">
    <subcellularLocation>
        <location evidence="1">Membrane</location>
        <topology evidence="1">Multi-pass membrane protein</topology>
    </subcellularLocation>
</comment>
<feature type="transmembrane region" description="Helical" evidence="8">
    <location>
        <begin position="184"/>
        <end position="205"/>
    </location>
</feature>
<proteinExistence type="inferred from homology"/>
<dbReference type="GO" id="GO:0016020">
    <property type="term" value="C:membrane"/>
    <property type="evidence" value="ECO:0007669"/>
    <property type="project" value="UniProtKB-SubCell"/>
</dbReference>
<keyword evidence="6 8" id="KW-1133">Transmembrane helix</keyword>
<feature type="transmembrane region" description="Helical" evidence="8">
    <location>
        <begin position="217"/>
        <end position="239"/>
    </location>
</feature>
<accession>A0A385TPM9</accession>
<dbReference type="PANTHER" id="PTHR34975">
    <property type="entry name" value="SPORE GERMINATION PROTEIN A2"/>
    <property type="match status" value="1"/>
</dbReference>
<dbReference type="InterPro" id="IPR004761">
    <property type="entry name" value="Spore_GerAB"/>
</dbReference>
<keyword evidence="5 8" id="KW-0812">Transmembrane</keyword>
<feature type="transmembrane region" description="Helical" evidence="8">
    <location>
        <begin position="72"/>
        <end position="91"/>
    </location>
</feature>
<keyword evidence="4" id="KW-0309">Germination</keyword>
<reference evidence="9 10" key="1">
    <citation type="submission" date="2018-09" db="EMBL/GenBank/DDBJ databases">
        <title>Genome Sequence of Paenibacillus lautus Strain E7593-69, Azo Dye-Degrading Bacteria, Isolated from Commercial Tattoo Inks.</title>
        <authorList>
            <person name="Nho S.W."/>
            <person name="Kim S.-J."/>
            <person name="Kweon O."/>
            <person name="Cerniglia C.E."/>
        </authorList>
    </citation>
    <scope>NUCLEOTIDE SEQUENCE [LARGE SCALE GENOMIC DNA]</scope>
    <source>
        <strain evidence="9 10">E7593-69</strain>
    </source>
</reference>
<dbReference type="Pfam" id="PF03845">
    <property type="entry name" value="Spore_permease"/>
    <property type="match status" value="1"/>
</dbReference>
<dbReference type="Proteomes" id="UP000266552">
    <property type="component" value="Chromosome"/>
</dbReference>
<evidence type="ECO:0000313" key="9">
    <source>
        <dbReference type="EMBL" id="AYB44644.1"/>
    </source>
</evidence>
<keyword evidence="7 8" id="KW-0472">Membrane</keyword>
<feature type="transmembrane region" description="Helical" evidence="8">
    <location>
        <begin position="268"/>
        <end position="291"/>
    </location>
</feature>
<feature type="transmembrane region" description="Helical" evidence="8">
    <location>
        <begin position="143"/>
        <end position="164"/>
    </location>
</feature>
<name>A0A385TPM9_PAELA</name>
<dbReference type="PANTHER" id="PTHR34975:SF2">
    <property type="entry name" value="SPORE GERMINATION PROTEIN A2"/>
    <property type="match status" value="1"/>
</dbReference>